<reference evidence="4 5" key="1">
    <citation type="journal article" date="2013" name="PLoS Genet.">
        <title>The genome and development-dependent transcriptomes of Pyronema confluens: a window into fungal evolution.</title>
        <authorList>
            <person name="Traeger S."/>
            <person name="Altegoer F."/>
            <person name="Freitag M."/>
            <person name="Gabaldon T."/>
            <person name="Kempken F."/>
            <person name="Kumar A."/>
            <person name="Marcet-Houben M."/>
            <person name="Poggeler S."/>
            <person name="Stajich J.E."/>
            <person name="Nowrousian M."/>
        </authorList>
    </citation>
    <scope>NUCLEOTIDE SEQUENCE [LARGE SCALE GENOMIC DNA]</scope>
    <source>
        <strain evidence="5">CBS 100304</strain>
        <tissue evidence="4">Vegetative mycelium</tissue>
    </source>
</reference>
<keyword evidence="5" id="KW-1185">Reference proteome</keyword>
<evidence type="ECO:0000256" key="2">
    <source>
        <dbReference type="SAM" id="Phobius"/>
    </source>
</evidence>
<evidence type="ECO:0000256" key="3">
    <source>
        <dbReference type="SAM" id="SignalP"/>
    </source>
</evidence>
<evidence type="ECO:0000256" key="1">
    <source>
        <dbReference type="SAM" id="MobiDB-lite"/>
    </source>
</evidence>
<feature type="transmembrane region" description="Helical" evidence="2">
    <location>
        <begin position="110"/>
        <end position="127"/>
    </location>
</feature>
<name>U4LB69_PYROM</name>
<evidence type="ECO:0000313" key="4">
    <source>
        <dbReference type="EMBL" id="CCX07414.1"/>
    </source>
</evidence>
<feature type="transmembrane region" description="Helical" evidence="2">
    <location>
        <begin position="50"/>
        <end position="71"/>
    </location>
</feature>
<gene>
    <name evidence="4" type="ORF">PCON_07003</name>
</gene>
<dbReference type="OrthoDB" id="5854584at2759"/>
<dbReference type="InterPro" id="IPR039632">
    <property type="entry name" value="TMEM42"/>
</dbReference>
<feature type="chain" id="PRO_5004651207" evidence="3">
    <location>
        <begin position="19"/>
        <end position="191"/>
    </location>
</feature>
<keyword evidence="3" id="KW-0732">Signal</keyword>
<dbReference type="PANTHER" id="PTHR31965:SF1">
    <property type="entry name" value="TRANSMEMBRANE PROTEIN 42"/>
    <property type="match status" value="1"/>
</dbReference>
<keyword evidence="2 4" id="KW-0812">Transmembrane</keyword>
<dbReference type="AlphaFoldDB" id="U4LB69"/>
<feature type="region of interest" description="Disordered" evidence="1">
    <location>
        <begin position="137"/>
        <end position="191"/>
    </location>
</feature>
<feature type="compositionally biased region" description="Acidic residues" evidence="1">
    <location>
        <begin position="157"/>
        <end position="166"/>
    </location>
</feature>
<evidence type="ECO:0000313" key="5">
    <source>
        <dbReference type="Proteomes" id="UP000018144"/>
    </source>
</evidence>
<feature type="signal peptide" evidence="3">
    <location>
        <begin position="1"/>
        <end position="18"/>
    </location>
</feature>
<accession>U4LB69</accession>
<dbReference type="EMBL" id="HF935350">
    <property type="protein sequence ID" value="CCX07414.1"/>
    <property type="molecule type" value="Genomic_DNA"/>
</dbReference>
<dbReference type="OMA" id="VNAQWLI"/>
<dbReference type="PANTHER" id="PTHR31965">
    <property type="entry name" value="TRANSMEMBRANE PROTEIN 42"/>
    <property type="match status" value="1"/>
</dbReference>
<dbReference type="STRING" id="1076935.U4LB69"/>
<protein>
    <submittedName>
        <fullName evidence="4">Similar to Transmembrane protein 42 acc. no. Q69YG0</fullName>
    </submittedName>
</protein>
<dbReference type="SUPFAM" id="SSF103481">
    <property type="entry name" value="Multidrug resistance efflux transporter EmrE"/>
    <property type="match status" value="1"/>
</dbReference>
<dbReference type="eggNOG" id="ENOG502S96H">
    <property type="taxonomic scope" value="Eukaryota"/>
</dbReference>
<sequence>MNWVPLALLSGLCAATNGLFAKLTTTALTTSIAHSIAGFLGLESQAGVEVVVRGVFFVLNLVFNAIMWTLFTAALSRGNSATTVSVINTTSNFLAAAMFGFYFFGEALPGSWWIGAGMLIAGSVVISRRDVMKKKEEGYTKLGGGEDGMERGRQRDDDDDDDDEDGGVGLSSSREPSADGADVQNVKLRRT</sequence>
<keyword evidence="2" id="KW-0472">Membrane</keyword>
<dbReference type="Gene3D" id="1.10.3730.20">
    <property type="match status" value="1"/>
</dbReference>
<feature type="transmembrane region" description="Helical" evidence="2">
    <location>
        <begin position="83"/>
        <end position="104"/>
    </location>
</feature>
<proteinExistence type="predicted"/>
<dbReference type="Proteomes" id="UP000018144">
    <property type="component" value="Unassembled WGS sequence"/>
</dbReference>
<dbReference type="InterPro" id="IPR037185">
    <property type="entry name" value="EmrE-like"/>
</dbReference>
<organism evidence="4 5">
    <name type="scientific">Pyronema omphalodes (strain CBS 100304)</name>
    <name type="common">Pyronema confluens</name>
    <dbReference type="NCBI Taxonomy" id="1076935"/>
    <lineage>
        <taxon>Eukaryota</taxon>
        <taxon>Fungi</taxon>
        <taxon>Dikarya</taxon>
        <taxon>Ascomycota</taxon>
        <taxon>Pezizomycotina</taxon>
        <taxon>Pezizomycetes</taxon>
        <taxon>Pezizales</taxon>
        <taxon>Pyronemataceae</taxon>
        <taxon>Pyronema</taxon>
    </lineage>
</organism>
<keyword evidence="2" id="KW-1133">Transmembrane helix</keyword>